<feature type="domain" description="LysM" evidence="1">
    <location>
        <begin position="44"/>
        <end position="93"/>
    </location>
</feature>
<dbReference type="EMBL" id="CYXY01000003">
    <property type="protein sequence ID" value="CUM80747.1"/>
    <property type="molecule type" value="Genomic_DNA"/>
</dbReference>
<reference evidence="4 5" key="1">
    <citation type="submission" date="2015-09" db="EMBL/GenBank/DDBJ databases">
        <authorList>
            <consortium name="Pathogen Informatics"/>
        </authorList>
    </citation>
    <scope>NUCLEOTIDE SEQUENCE [LARGE SCALE GENOMIC DNA]</scope>
    <source>
        <strain evidence="3 5">2789STDY5608868</strain>
        <strain evidence="2 4">2789STDY5834959</strain>
    </source>
</reference>
<evidence type="ECO:0000313" key="2">
    <source>
        <dbReference type="EMBL" id="CUM80747.1"/>
    </source>
</evidence>
<name>A0A173RSN8_ANAHA</name>
<dbReference type="GO" id="GO:0051301">
    <property type="term" value="P:cell division"/>
    <property type="evidence" value="ECO:0007669"/>
    <property type="project" value="UniProtKB-KW"/>
</dbReference>
<gene>
    <name evidence="2" type="primary">yneA</name>
    <name evidence="3" type="ORF">ERS852425_01140</name>
    <name evidence="2" type="ORF">ERS852571_00695</name>
</gene>
<dbReference type="Gene3D" id="3.10.350.10">
    <property type="entry name" value="LysM domain"/>
    <property type="match status" value="1"/>
</dbReference>
<dbReference type="AlphaFoldDB" id="A0A173RSN8"/>
<proteinExistence type="predicted"/>
<dbReference type="RefSeq" id="WP_008391476.1">
    <property type="nucleotide sequence ID" value="NZ_CAXSPF010000023.1"/>
</dbReference>
<dbReference type="SUPFAM" id="SSF54106">
    <property type="entry name" value="LysM domain"/>
    <property type="match status" value="1"/>
</dbReference>
<evidence type="ECO:0000259" key="1">
    <source>
        <dbReference type="Pfam" id="PF01476"/>
    </source>
</evidence>
<keyword evidence="2" id="KW-0132">Cell division</keyword>
<dbReference type="CDD" id="cd00118">
    <property type="entry name" value="LysM"/>
    <property type="match status" value="1"/>
</dbReference>
<dbReference type="Proteomes" id="UP000095553">
    <property type="component" value="Unassembled WGS sequence"/>
</dbReference>
<sequence length="96" mass="11128">MRSKRRVIGIIIAIVFVFLMSAFLSSNSLIEAQGTKDKQFTSIQVQKGDTLWKIAKKYMGNEYSSVDDYIEEVCQTNHIYDGKITEDMYLVIPYYK</sequence>
<dbReference type="InterPro" id="IPR036779">
    <property type="entry name" value="LysM_dom_sf"/>
</dbReference>
<dbReference type="Proteomes" id="UP000095598">
    <property type="component" value="Unassembled WGS sequence"/>
</dbReference>
<dbReference type="InterPro" id="IPR018392">
    <property type="entry name" value="LysM"/>
</dbReference>
<keyword evidence="2" id="KW-0131">Cell cycle</keyword>
<evidence type="ECO:0000313" key="4">
    <source>
        <dbReference type="Proteomes" id="UP000095553"/>
    </source>
</evidence>
<organism evidence="2 4">
    <name type="scientific">Anaerostipes hadrus</name>
    <dbReference type="NCBI Taxonomy" id="649756"/>
    <lineage>
        <taxon>Bacteria</taxon>
        <taxon>Bacillati</taxon>
        <taxon>Bacillota</taxon>
        <taxon>Clostridia</taxon>
        <taxon>Lachnospirales</taxon>
        <taxon>Lachnospiraceae</taxon>
        <taxon>Anaerostipes</taxon>
    </lineage>
</organism>
<accession>A0A173RSN8</accession>
<protein>
    <submittedName>
        <fullName evidence="2">Cell division suppressor protein YneA</fullName>
    </submittedName>
</protein>
<dbReference type="EMBL" id="CYXT01000006">
    <property type="protein sequence ID" value="CUM87146.1"/>
    <property type="molecule type" value="Genomic_DNA"/>
</dbReference>
<evidence type="ECO:0000313" key="3">
    <source>
        <dbReference type="EMBL" id="CUM87146.1"/>
    </source>
</evidence>
<dbReference type="Pfam" id="PF01476">
    <property type="entry name" value="LysM"/>
    <property type="match status" value="1"/>
</dbReference>
<evidence type="ECO:0000313" key="5">
    <source>
        <dbReference type="Proteomes" id="UP000095598"/>
    </source>
</evidence>